<evidence type="ECO:0000313" key="2">
    <source>
        <dbReference type="Proteomes" id="UP000593578"/>
    </source>
</evidence>
<reference evidence="1 2" key="1">
    <citation type="journal article" date="2019" name="Genome Biol. Evol.">
        <title>Insights into the evolution of the New World diploid cottons (Gossypium, subgenus Houzingenia) based on genome sequencing.</title>
        <authorList>
            <person name="Grover C.E."/>
            <person name="Arick M.A. 2nd"/>
            <person name="Thrash A."/>
            <person name="Conover J.L."/>
            <person name="Sanders W.S."/>
            <person name="Peterson D.G."/>
            <person name="Frelichowski J.E."/>
            <person name="Scheffler J.A."/>
            <person name="Scheffler B.E."/>
            <person name="Wendel J.F."/>
        </authorList>
    </citation>
    <scope>NUCLEOTIDE SEQUENCE [LARGE SCALE GENOMIC DNA]</scope>
    <source>
        <strain evidence="1">8</strain>
        <tissue evidence="1">Leaf</tissue>
    </source>
</reference>
<comment type="caution">
    <text evidence="1">The sequence shown here is derived from an EMBL/GenBank/DDBJ whole genome shotgun (WGS) entry which is preliminary data.</text>
</comment>
<protein>
    <submittedName>
        <fullName evidence="1">Uncharacterized protein</fullName>
    </submittedName>
</protein>
<gene>
    <name evidence="1" type="ORF">Gorai_019227</name>
</gene>
<evidence type="ECO:0000313" key="1">
    <source>
        <dbReference type="EMBL" id="MBA0590523.1"/>
    </source>
</evidence>
<dbReference type="EMBL" id="JABEZZ010000007">
    <property type="protein sequence ID" value="MBA0590523.1"/>
    <property type="molecule type" value="Genomic_DNA"/>
</dbReference>
<dbReference type="Proteomes" id="UP000593578">
    <property type="component" value="Unassembled WGS sequence"/>
</dbReference>
<accession>A0A7J8PN59</accession>
<sequence>MMINLYDEAKLQELDGINQKLHIQRVETERWRLSESPYVNIYFDMDLVLGFFEEIEGDTLTIVKKLHAIREDRYESTCTETGEQSSTSISYRGHKERSIDLSDTRDAFFRCYCGGKRLVVDGSARL</sequence>
<name>A0A7J8PN59_GOSRA</name>
<dbReference type="AlphaFoldDB" id="A0A7J8PN59"/>
<proteinExistence type="predicted"/>
<feature type="non-terminal residue" evidence="1">
    <location>
        <position position="126"/>
    </location>
</feature>
<organism evidence="1 2">
    <name type="scientific">Gossypium raimondii</name>
    <name type="common">Peruvian cotton</name>
    <name type="synonym">Gossypium klotzschianum subsp. raimondii</name>
    <dbReference type="NCBI Taxonomy" id="29730"/>
    <lineage>
        <taxon>Eukaryota</taxon>
        <taxon>Viridiplantae</taxon>
        <taxon>Streptophyta</taxon>
        <taxon>Embryophyta</taxon>
        <taxon>Tracheophyta</taxon>
        <taxon>Spermatophyta</taxon>
        <taxon>Magnoliopsida</taxon>
        <taxon>eudicotyledons</taxon>
        <taxon>Gunneridae</taxon>
        <taxon>Pentapetalae</taxon>
        <taxon>rosids</taxon>
        <taxon>malvids</taxon>
        <taxon>Malvales</taxon>
        <taxon>Malvaceae</taxon>
        <taxon>Malvoideae</taxon>
        <taxon>Gossypium</taxon>
    </lineage>
</organism>